<keyword evidence="3" id="KW-0472">Membrane</keyword>
<dbReference type="InterPro" id="IPR000160">
    <property type="entry name" value="GGDEF_dom"/>
</dbReference>
<dbReference type="InterPro" id="IPR043128">
    <property type="entry name" value="Rev_trsase/Diguanyl_cyclase"/>
</dbReference>
<dbReference type="Pfam" id="PF00672">
    <property type="entry name" value="HAMP"/>
    <property type="match status" value="1"/>
</dbReference>
<dbReference type="Gene3D" id="3.30.70.270">
    <property type="match status" value="1"/>
</dbReference>
<dbReference type="GO" id="GO:0016020">
    <property type="term" value="C:membrane"/>
    <property type="evidence" value="ECO:0007669"/>
    <property type="project" value="InterPro"/>
</dbReference>
<dbReference type="PANTHER" id="PTHR44757">
    <property type="entry name" value="DIGUANYLATE CYCLASE DGCP"/>
    <property type="match status" value="1"/>
</dbReference>
<evidence type="ECO:0000256" key="2">
    <source>
        <dbReference type="ARBA" id="ARBA00022989"/>
    </source>
</evidence>
<evidence type="ECO:0000313" key="7">
    <source>
        <dbReference type="EMBL" id="TQJ06974.1"/>
    </source>
</evidence>
<name>A0A542DVL0_9MICO</name>
<dbReference type="CDD" id="cd01948">
    <property type="entry name" value="EAL"/>
    <property type="match status" value="1"/>
</dbReference>
<dbReference type="NCBIfam" id="TIGR00254">
    <property type="entry name" value="GGDEF"/>
    <property type="match status" value="1"/>
</dbReference>
<dbReference type="PANTHER" id="PTHR44757:SF2">
    <property type="entry name" value="BIOFILM ARCHITECTURE MAINTENANCE PROTEIN MBAA"/>
    <property type="match status" value="1"/>
</dbReference>
<dbReference type="Pfam" id="PF00563">
    <property type="entry name" value="EAL"/>
    <property type="match status" value="1"/>
</dbReference>
<feature type="domain" description="HAMP" evidence="5">
    <location>
        <begin position="341"/>
        <end position="392"/>
    </location>
</feature>
<evidence type="ECO:0000256" key="1">
    <source>
        <dbReference type="ARBA" id="ARBA00022692"/>
    </source>
</evidence>
<dbReference type="OrthoDB" id="23692at2"/>
<dbReference type="GO" id="GO:0007165">
    <property type="term" value="P:signal transduction"/>
    <property type="evidence" value="ECO:0007669"/>
    <property type="project" value="InterPro"/>
</dbReference>
<dbReference type="InterPro" id="IPR029787">
    <property type="entry name" value="Nucleotide_cyclase"/>
</dbReference>
<organism evidence="7 8">
    <name type="scientific">Lapillicoccus jejuensis</name>
    <dbReference type="NCBI Taxonomy" id="402171"/>
    <lineage>
        <taxon>Bacteria</taxon>
        <taxon>Bacillati</taxon>
        <taxon>Actinomycetota</taxon>
        <taxon>Actinomycetes</taxon>
        <taxon>Micrococcales</taxon>
        <taxon>Intrasporangiaceae</taxon>
        <taxon>Lapillicoccus</taxon>
    </lineage>
</organism>
<keyword evidence="1 3" id="KW-0812">Transmembrane</keyword>
<proteinExistence type="predicted"/>
<dbReference type="PROSITE" id="PS50887">
    <property type="entry name" value="GGDEF"/>
    <property type="match status" value="1"/>
</dbReference>
<evidence type="ECO:0000259" key="6">
    <source>
        <dbReference type="PROSITE" id="PS50887"/>
    </source>
</evidence>
<dbReference type="InterPro" id="IPR035919">
    <property type="entry name" value="EAL_sf"/>
</dbReference>
<dbReference type="InterPro" id="IPR003660">
    <property type="entry name" value="HAMP_dom"/>
</dbReference>
<dbReference type="CDD" id="cd01949">
    <property type="entry name" value="GGDEF"/>
    <property type="match status" value="1"/>
</dbReference>
<feature type="domain" description="EAL" evidence="4">
    <location>
        <begin position="617"/>
        <end position="870"/>
    </location>
</feature>
<protein>
    <submittedName>
        <fullName evidence="7">Diguanylate cyclase (GGDEF)-like protein</fullName>
    </submittedName>
</protein>
<accession>A0A542DVL0</accession>
<dbReference type="InterPro" id="IPR001633">
    <property type="entry name" value="EAL_dom"/>
</dbReference>
<dbReference type="InterPro" id="IPR052155">
    <property type="entry name" value="Biofilm_reg_signaling"/>
</dbReference>
<dbReference type="Gene3D" id="6.10.340.10">
    <property type="match status" value="1"/>
</dbReference>
<evidence type="ECO:0000259" key="4">
    <source>
        <dbReference type="PROSITE" id="PS50883"/>
    </source>
</evidence>
<keyword evidence="8" id="KW-1185">Reference proteome</keyword>
<dbReference type="SUPFAM" id="SSF55073">
    <property type="entry name" value="Nucleotide cyclase"/>
    <property type="match status" value="1"/>
</dbReference>
<dbReference type="PROSITE" id="PS50883">
    <property type="entry name" value="EAL"/>
    <property type="match status" value="1"/>
</dbReference>
<dbReference type="CDD" id="cd06225">
    <property type="entry name" value="HAMP"/>
    <property type="match status" value="1"/>
</dbReference>
<evidence type="ECO:0000313" key="8">
    <source>
        <dbReference type="Proteomes" id="UP000317893"/>
    </source>
</evidence>
<dbReference type="SUPFAM" id="SSF141868">
    <property type="entry name" value="EAL domain-like"/>
    <property type="match status" value="1"/>
</dbReference>
<comment type="caution">
    <text evidence="7">The sequence shown here is derived from an EMBL/GenBank/DDBJ whole genome shotgun (WGS) entry which is preliminary data.</text>
</comment>
<keyword evidence="2 3" id="KW-1133">Transmembrane helix</keyword>
<dbReference type="FunFam" id="3.30.70.270:FF:000001">
    <property type="entry name" value="Diguanylate cyclase domain protein"/>
    <property type="match status" value="1"/>
</dbReference>
<dbReference type="PROSITE" id="PS50885">
    <property type="entry name" value="HAMP"/>
    <property type="match status" value="1"/>
</dbReference>
<dbReference type="Pfam" id="PF00990">
    <property type="entry name" value="GGDEF"/>
    <property type="match status" value="1"/>
</dbReference>
<evidence type="ECO:0000256" key="3">
    <source>
        <dbReference type="SAM" id="Phobius"/>
    </source>
</evidence>
<gene>
    <name evidence="7" type="ORF">FB458_0019</name>
</gene>
<reference evidence="7 8" key="1">
    <citation type="submission" date="2019-06" db="EMBL/GenBank/DDBJ databases">
        <title>Sequencing the genomes of 1000 actinobacteria strains.</title>
        <authorList>
            <person name="Klenk H.-P."/>
        </authorList>
    </citation>
    <scope>NUCLEOTIDE SEQUENCE [LARGE SCALE GENOMIC DNA]</scope>
    <source>
        <strain evidence="7 8">DSM 18607</strain>
    </source>
</reference>
<dbReference type="AlphaFoldDB" id="A0A542DVL0"/>
<sequence>MRIPGRGGPSIRALLVVLVLVPLVGVCVAAGFQVHSSLASQDIVAQADQRIRAAVAVGLARSDLQQEVMPALMRYGVRHPEVLTEMPTSWQLQQVSSMAVVVDGLRSTTDTAVAALAQQLSVRALVPSLQRDLEAARADLDGEHGVPDTRAASALLVRLGQQESKELGGALAAGLTGPWVRAVQDTEMAARASQTAALELPGLAYMVAKVGLTSAESRSVWTQAWAAATDASSRVLDGASPELARAWQQAGASPEVAGYTYRLATLALADAAPSLTDFIGLLTPDQARNTAYQAVLKTALVRAEQAAATQGSIAQRAEYWTIGVLIGLVLLTVGAAVVIGRLIDRPLTDLAGAARRISAGELPTVAVRGPREVQTVAAALDDTVTGLRRVQEQAAQVAAGHLDSPVLASAVPGRLGEVMHTSARAMIEAIQDREKAQAQLAFHAAHDALTELPNRVQCMLLLDQALHRGTRAGTMTAVLFIDLDHFKAVNDTHGHAAGDVVLRTVSERMRDQMRASDTVFRLGGDEFVMLVEDVADEADTIAIGERLIAALEEDIAVDADHRVNVSASIGIAFCADSAVGADQLLSEADAAAYRSKTAGRGRVEVFDDLLRTELGRRFELEKAIRAGLAAGEFFLHYQPVIELSTGSPVGVEALIRWDRPGYGVLAPDTFIPLAERSTLVNEIGRWVLAEATAQLARWDAADTERSGLTMAVNVSGRHLATPGFVDDVVGALRREGIDPPRLVVEITETVLVDDPVCTTNMRTLRALGVQIAIDDFGTGYTSIGQLPHLPVDTLKIDRSFVASADPAHQSLVRLMAAAAHAFGLTVIAEGVELPGQENAIRSASVDAAQGFLYGRPVSAQEPLPAVAAAEVA</sequence>
<feature type="transmembrane region" description="Helical" evidence="3">
    <location>
        <begin position="319"/>
        <end position="339"/>
    </location>
</feature>
<dbReference type="EMBL" id="VFMN01000001">
    <property type="protein sequence ID" value="TQJ06974.1"/>
    <property type="molecule type" value="Genomic_DNA"/>
</dbReference>
<dbReference type="SMART" id="SM00267">
    <property type="entry name" value="GGDEF"/>
    <property type="match status" value="1"/>
</dbReference>
<evidence type="ECO:0000259" key="5">
    <source>
        <dbReference type="PROSITE" id="PS50885"/>
    </source>
</evidence>
<dbReference type="Proteomes" id="UP000317893">
    <property type="component" value="Unassembled WGS sequence"/>
</dbReference>
<dbReference type="SMART" id="SM00052">
    <property type="entry name" value="EAL"/>
    <property type="match status" value="1"/>
</dbReference>
<dbReference type="Gene3D" id="3.20.20.450">
    <property type="entry name" value="EAL domain"/>
    <property type="match status" value="1"/>
</dbReference>
<feature type="domain" description="GGDEF" evidence="6">
    <location>
        <begin position="474"/>
        <end position="608"/>
    </location>
</feature>